<dbReference type="EMBL" id="QQAZ01000001">
    <property type="protein sequence ID" value="RDI55944.1"/>
    <property type="molecule type" value="Genomic_DNA"/>
</dbReference>
<evidence type="ECO:0000259" key="1">
    <source>
        <dbReference type="Pfam" id="PF17926"/>
    </source>
</evidence>
<proteinExistence type="predicted"/>
<feature type="domain" description="HTH-type transcriptional repressor Sco4008 C-terminal" evidence="1">
    <location>
        <begin position="65"/>
        <end position="166"/>
    </location>
</feature>
<dbReference type="Gene3D" id="1.10.357.10">
    <property type="entry name" value="Tetracycline Repressor, domain 2"/>
    <property type="match status" value="1"/>
</dbReference>
<comment type="caution">
    <text evidence="2">The sequence shown here is derived from an EMBL/GenBank/DDBJ whole genome shotgun (WGS) entry which is preliminary data.</text>
</comment>
<dbReference type="InterPro" id="IPR036271">
    <property type="entry name" value="Tet_transcr_reg_TetR-rel_C_sf"/>
</dbReference>
<reference evidence="2 3" key="1">
    <citation type="submission" date="2018-07" db="EMBL/GenBank/DDBJ databases">
        <title>Genomic Encyclopedia of Type Strains, Phase IV (KMG-IV): sequencing the most valuable type-strain genomes for metagenomic binning, comparative biology and taxonomic classification.</title>
        <authorList>
            <person name="Goeker M."/>
        </authorList>
    </citation>
    <scope>NUCLEOTIDE SEQUENCE [LARGE SCALE GENOMIC DNA]</scope>
    <source>
        <strain evidence="2 3">DSM 44952</strain>
    </source>
</reference>
<dbReference type="Proteomes" id="UP000255355">
    <property type="component" value="Unassembled WGS sequence"/>
</dbReference>
<dbReference type="Pfam" id="PF17926">
    <property type="entry name" value="TetR_C_21"/>
    <property type="match status" value="1"/>
</dbReference>
<keyword evidence="3" id="KW-1185">Reference proteome</keyword>
<dbReference type="InterPro" id="IPR041467">
    <property type="entry name" value="Sco4008_C"/>
</dbReference>
<accession>A0A370HFC9</accession>
<evidence type="ECO:0000313" key="2">
    <source>
        <dbReference type="EMBL" id="RDI55944.1"/>
    </source>
</evidence>
<protein>
    <recommendedName>
        <fullName evidence="1">HTH-type transcriptional repressor Sco4008 C-terminal domain-containing protein</fullName>
    </recommendedName>
</protein>
<organism evidence="2 3">
    <name type="scientific">Nocardia mexicana</name>
    <dbReference type="NCBI Taxonomy" id="279262"/>
    <lineage>
        <taxon>Bacteria</taxon>
        <taxon>Bacillati</taxon>
        <taxon>Actinomycetota</taxon>
        <taxon>Actinomycetes</taxon>
        <taxon>Mycobacteriales</taxon>
        <taxon>Nocardiaceae</taxon>
        <taxon>Nocardia</taxon>
    </lineage>
</organism>
<dbReference type="SUPFAM" id="SSF48498">
    <property type="entry name" value="Tetracyclin repressor-like, C-terminal domain"/>
    <property type="match status" value="1"/>
</dbReference>
<name>A0A370HFC9_9NOCA</name>
<dbReference type="AlphaFoldDB" id="A0A370HFC9"/>
<evidence type="ECO:0000313" key="3">
    <source>
        <dbReference type="Proteomes" id="UP000255355"/>
    </source>
</evidence>
<sequence length="182" mass="19047">MAVCHPSRLPTPTGSRAMASSTVAASIACAAALSRVGAGAGAVRVASVVMRCRGVLPRRRFTPADLPGYAGRLFDYLLIDPAVLRLSTWANLERPEATSGEIGAYRPKVEALREHADADAADVLALVLGLVTAWADASPSLRTLAADGPESPQRLERHRTAMTAAVAAVSRELERSAAPEPP</sequence>
<gene>
    <name evidence="2" type="ORF">DFR68_101781</name>
</gene>
<dbReference type="STRING" id="1210089.GCA_001613165_01933"/>